<dbReference type="InterPro" id="IPR002401">
    <property type="entry name" value="Cyt_P450_E_grp-I"/>
</dbReference>
<organism evidence="9 10">
    <name type="scientific">Diaporthe vaccinii</name>
    <dbReference type="NCBI Taxonomy" id="105482"/>
    <lineage>
        <taxon>Eukaryota</taxon>
        <taxon>Fungi</taxon>
        <taxon>Dikarya</taxon>
        <taxon>Ascomycota</taxon>
        <taxon>Pezizomycotina</taxon>
        <taxon>Sordariomycetes</taxon>
        <taxon>Sordariomycetidae</taxon>
        <taxon>Diaporthales</taxon>
        <taxon>Diaporthaceae</taxon>
        <taxon>Diaporthe</taxon>
        <taxon>Diaporthe eres species complex</taxon>
    </lineage>
</organism>
<dbReference type="Proteomes" id="UP001600888">
    <property type="component" value="Unassembled WGS sequence"/>
</dbReference>
<dbReference type="PROSITE" id="PS00086">
    <property type="entry name" value="CYTOCHROME_P450"/>
    <property type="match status" value="1"/>
</dbReference>
<keyword evidence="8" id="KW-1133">Transmembrane helix</keyword>
<keyword evidence="7" id="KW-0503">Monooxygenase</keyword>
<dbReference type="EMBL" id="JBAWTH010000063">
    <property type="protein sequence ID" value="KAL2280736.1"/>
    <property type="molecule type" value="Genomic_DNA"/>
</dbReference>
<protein>
    <recommendedName>
        <fullName evidence="11">Cytochrome P450</fullName>
    </recommendedName>
</protein>
<dbReference type="SUPFAM" id="SSF48264">
    <property type="entry name" value="Cytochrome P450"/>
    <property type="match status" value="1"/>
</dbReference>
<keyword evidence="8" id="KW-0472">Membrane</keyword>
<dbReference type="PANTHER" id="PTHR24305">
    <property type="entry name" value="CYTOCHROME P450"/>
    <property type="match status" value="1"/>
</dbReference>
<evidence type="ECO:0000256" key="8">
    <source>
        <dbReference type="SAM" id="Phobius"/>
    </source>
</evidence>
<dbReference type="PRINTS" id="PR00385">
    <property type="entry name" value="P450"/>
</dbReference>
<dbReference type="EMBL" id="JBAWTH010000063">
    <property type="protein sequence ID" value="KAL2280737.1"/>
    <property type="molecule type" value="Genomic_DNA"/>
</dbReference>
<evidence type="ECO:0000313" key="9">
    <source>
        <dbReference type="EMBL" id="KAL2280737.1"/>
    </source>
</evidence>
<keyword evidence="3 7" id="KW-0349">Heme</keyword>
<evidence type="ECO:0000256" key="4">
    <source>
        <dbReference type="ARBA" id="ARBA00022723"/>
    </source>
</evidence>
<evidence type="ECO:0000256" key="1">
    <source>
        <dbReference type="ARBA" id="ARBA00001971"/>
    </source>
</evidence>
<keyword evidence="4 7" id="KW-0479">Metal-binding</keyword>
<dbReference type="Pfam" id="PF00067">
    <property type="entry name" value="p450"/>
    <property type="match status" value="1"/>
</dbReference>
<comment type="similarity">
    <text evidence="2 7">Belongs to the cytochrome P450 family.</text>
</comment>
<keyword evidence="8" id="KW-0812">Transmembrane</keyword>
<sequence>MGGAPMGASSLTTVLFGFISVATFLYLWVRSRHDPISNLPGTWLSRWTNIEFLVEFVRGKQPKYIHSLFQKYGPVVRVGPREVCFSDASAFRQIYNTKETFVKSPLYETITDSPAPSIFSTADVELHRRHRRLLAPGLSETSVSQMWSSVHSKVALTTHRMKEETEERGAADVYKWWTFMTSEITGELTFGQSFGILEKGKKDAFTSDLGNGGAVLAALRLTLPFIIKLAEHVPLGIVTAACKARKQTFRRADEMLEMHRQAVMADADNPRQSFFTRLFLAESEEKLSWQEVRSNALTFLVAGTDTTANTLTYLIWAICQRPEVKAILLQELNQLPENFDDTHLKSLSYLNQVIEETLRLYPAVATGLLRMVPPGGATIAGRHIPGGSTVSCQAYSLQRDPHIFPRPDEFDPARWASPTNEMKQVMMVWGGGARVCLGVHLARTELRLGTACFFRAFPAARMSSLEGMSEKDMEPEMIAFTEPKGHRCLIECK</sequence>
<dbReference type="PRINTS" id="PR00463">
    <property type="entry name" value="EP450I"/>
</dbReference>
<proteinExistence type="inferred from homology"/>
<keyword evidence="10" id="KW-1185">Reference proteome</keyword>
<evidence type="ECO:0000256" key="7">
    <source>
        <dbReference type="RuleBase" id="RU000461"/>
    </source>
</evidence>
<dbReference type="PANTHER" id="PTHR24305:SF96">
    <property type="entry name" value="CYTOCHROME P450 MONOOXYGENASE STCB-RELATED"/>
    <property type="match status" value="1"/>
</dbReference>
<evidence type="ECO:0000256" key="2">
    <source>
        <dbReference type="ARBA" id="ARBA00010617"/>
    </source>
</evidence>
<dbReference type="InterPro" id="IPR017972">
    <property type="entry name" value="Cyt_P450_CS"/>
</dbReference>
<comment type="caution">
    <text evidence="9">The sequence shown here is derived from an EMBL/GenBank/DDBJ whole genome shotgun (WGS) entry which is preliminary data.</text>
</comment>
<evidence type="ECO:0000256" key="6">
    <source>
        <dbReference type="ARBA" id="ARBA00023004"/>
    </source>
</evidence>
<dbReference type="InterPro" id="IPR036396">
    <property type="entry name" value="Cyt_P450_sf"/>
</dbReference>
<keyword evidence="6 7" id="KW-0408">Iron</keyword>
<evidence type="ECO:0008006" key="11">
    <source>
        <dbReference type="Google" id="ProtNLM"/>
    </source>
</evidence>
<gene>
    <name evidence="9" type="ORF">FJTKL_12260</name>
</gene>
<dbReference type="InterPro" id="IPR050121">
    <property type="entry name" value="Cytochrome_P450_monoxygenase"/>
</dbReference>
<evidence type="ECO:0000313" key="10">
    <source>
        <dbReference type="Proteomes" id="UP001600888"/>
    </source>
</evidence>
<name>A0ABR4EEA4_9PEZI</name>
<evidence type="ECO:0000256" key="5">
    <source>
        <dbReference type="ARBA" id="ARBA00023002"/>
    </source>
</evidence>
<dbReference type="Gene3D" id="1.10.630.10">
    <property type="entry name" value="Cytochrome P450"/>
    <property type="match status" value="1"/>
</dbReference>
<reference evidence="9 10" key="1">
    <citation type="submission" date="2024-03" db="EMBL/GenBank/DDBJ databases">
        <title>A high-quality draft genome sequence of Diaporthe vaccinii, a causative agent of upright dieback and viscid rot disease in cranberry plants.</title>
        <authorList>
            <person name="Sarrasin M."/>
            <person name="Lang B.F."/>
            <person name="Burger G."/>
        </authorList>
    </citation>
    <scope>NUCLEOTIDE SEQUENCE [LARGE SCALE GENOMIC DNA]</scope>
    <source>
        <strain evidence="9 10">IS7</strain>
    </source>
</reference>
<comment type="cofactor">
    <cofactor evidence="1">
        <name>heme</name>
        <dbReference type="ChEBI" id="CHEBI:30413"/>
    </cofactor>
</comment>
<feature type="transmembrane region" description="Helical" evidence="8">
    <location>
        <begin position="6"/>
        <end position="29"/>
    </location>
</feature>
<keyword evidence="5 7" id="KW-0560">Oxidoreductase</keyword>
<accession>A0ABR4EEA4</accession>
<evidence type="ECO:0000256" key="3">
    <source>
        <dbReference type="ARBA" id="ARBA00022617"/>
    </source>
</evidence>
<dbReference type="InterPro" id="IPR001128">
    <property type="entry name" value="Cyt_P450"/>
</dbReference>